<name>N1QRT0_AEGTA</name>
<dbReference type="EnsemblPlants" id="EMT03119">
    <property type="protein sequence ID" value="EMT03119"/>
    <property type="gene ID" value="F775_24949"/>
</dbReference>
<dbReference type="AlphaFoldDB" id="N1QRT0"/>
<reference evidence="1" key="1">
    <citation type="submission" date="2015-06" db="UniProtKB">
        <authorList>
            <consortium name="EnsemblPlants"/>
        </authorList>
    </citation>
    <scope>IDENTIFICATION</scope>
</reference>
<proteinExistence type="predicted"/>
<protein>
    <submittedName>
        <fullName evidence="1">Uncharacterized protein</fullName>
    </submittedName>
</protein>
<evidence type="ECO:0000313" key="1">
    <source>
        <dbReference type="EnsemblPlants" id="EMT03119"/>
    </source>
</evidence>
<organism evidence="1">
    <name type="scientific">Aegilops tauschii</name>
    <name type="common">Tausch's goatgrass</name>
    <name type="synonym">Aegilops squarrosa</name>
    <dbReference type="NCBI Taxonomy" id="37682"/>
    <lineage>
        <taxon>Eukaryota</taxon>
        <taxon>Viridiplantae</taxon>
        <taxon>Streptophyta</taxon>
        <taxon>Embryophyta</taxon>
        <taxon>Tracheophyta</taxon>
        <taxon>Spermatophyta</taxon>
        <taxon>Magnoliopsida</taxon>
        <taxon>Liliopsida</taxon>
        <taxon>Poales</taxon>
        <taxon>Poaceae</taxon>
        <taxon>BOP clade</taxon>
        <taxon>Pooideae</taxon>
        <taxon>Triticodae</taxon>
        <taxon>Triticeae</taxon>
        <taxon>Triticinae</taxon>
        <taxon>Aegilops</taxon>
    </lineage>
</organism>
<sequence>MAHRPAQRKRQRKKLAELNRKLRAEQLRAEQRRLVATPSLKLCFLMLVGWVWRSKYEVQSGKRHGQPTRRRQHRKWRAVQTVSDRPVMSSFLFPLIILLLMLLVLARFVPPEWLPKFMAWLLPWMSSILPVAVLVPMFLHFLSGWPMEQAWLLLIAIWPQWALTLLLSEEKSLEDYVRANAVTEEYKLSANEDKDAVLLTTKVGMDLSIPISVKHVFVYRSSQEDLFRFFRNFFAHGSDAEGGEELIGNMEDIDCIDMELMPTFVIQLFHQMIVNSNMSGKDVNSMIEILQPAAKRNNQIDTWVTKGRRNKGIKQQQQQQQQTSTA</sequence>
<accession>N1QRT0</accession>